<reference evidence="5" key="1">
    <citation type="submission" date="2015-07" db="EMBL/GenBank/DDBJ databases">
        <title>Nocardia seriolae U-1 whole genome shotgun sequence.</title>
        <authorList>
            <person name="Imajoh M."/>
            <person name="Fukumoto Y."/>
            <person name="Sukeda M."/>
            <person name="Yamane J."/>
            <person name="Yamasaki K."/>
            <person name="Shimizu M."/>
            <person name="Ohnishi K."/>
            <person name="Oshima S."/>
        </authorList>
    </citation>
    <scope>NUCLEOTIDE SEQUENCE [LARGE SCALE GENOMIC DNA]</scope>
    <source>
        <strain evidence="5">U-1</strain>
    </source>
</reference>
<dbReference type="EMBL" id="CP017839">
    <property type="protein sequence ID" value="APB00804.1"/>
    <property type="molecule type" value="Genomic_DNA"/>
</dbReference>
<evidence type="ECO:0000313" key="4">
    <source>
        <dbReference type="EMBL" id="GAP27423.1"/>
    </source>
</evidence>
<dbReference type="KEGG" id="nsr:NS506_06773"/>
<reference evidence="4 5" key="2">
    <citation type="journal article" date="2016" name="Genome Announc.">
        <title>Draft Genome Sequence of Erythromycin- and Oxytetracycline-Sensitive Nocardia seriolae Strain U-1 (NBRC 110359).</title>
        <authorList>
            <person name="Imajoh M."/>
            <person name="Sukeda M."/>
            <person name="Shimizu M."/>
            <person name="Yamane J."/>
            <person name="Ohnishi K."/>
            <person name="Oshima S."/>
        </authorList>
    </citation>
    <scope>NUCLEOTIDE SEQUENCE [LARGE SCALE GENOMIC DNA]</scope>
    <source>
        <strain evidence="4 5">U-1</strain>
    </source>
</reference>
<dbReference type="Proteomes" id="UP000180166">
    <property type="component" value="Chromosome"/>
</dbReference>
<dbReference type="Gene3D" id="3.10.450.50">
    <property type="match status" value="1"/>
</dbReference>
<protein>
    <recommendedName>
        <fullName evidence="2">SnoaL-like domain-containing protein</fullName>
    </recommendedName>
</protein>
<evidence type="ECO:0000313" key="3">
    <source>
        <dbReference type="EMBL" id="APB00804.1"/>
    </source>
</evidence>
<reference evidence="3 6" key="3">
    <citation type="submission" date="2016-10" db="EMBL/GenBank/DDBJ databases">
        <title>Genome sequence of Nocardia seriolae strain EM150506, isolated from Anguila japonica.</title>
        <authorList>
            <person name="Han H.-J."/>
        </authorList>
    </citation>
    <scope>NUCLEOTIDE SEQUENCE [LARGE SCALE GENOMIC DNA]</scope>
    <source>
        <strain evidence="3 6">EM150506</strain>
    </source>
</reference>
<dbReference type="GeneID" id="93369675"/>
<evidence type="ECO:0000256" key="1">
    <source>
        <dbReference type="SAM" id="MobiDB-lite"/>
    </source>
</evidence>
<sequence length="139" mass="15329">MLNSPAATDGPDPERHEMSTMEAPAQFDLAALRRGIEERDADQLIGLYAEDAEMRLVDRLHPPSNPQILRGRGAIGEYLNDICSRDMTHKVEHLTAAGDRVAYTEDCEYPGGSRVLCAATLDIADGHIVREVGVQVWDE</sequence>
<evidence type="ECO:0000313" key="6">
    <source>
        <dbReference type="Proteomes" id="UP000180166"/>
    </source>
</evidence>
<dbReference type="EMBL" id="BBYQ01000018">
    <property type="protein sequence ID" value="GAP27423.1"/>
    <property type="molecule type" value="Genomic_DNA"/>
</dbReference>
<dbReference type="Proteomes" id="UP000037179">
    <property type="component" value="Unassembled WGS sequence"/>
</dbReference>
<evidence type="ECO:0000259" key="2">
    <source>
        <dbReference type="Pfam" id="PF12680"/>
    </source>
</evidence>
<gene>
    <name evidence="3" type="ORF">NS506_06773</name>
    <name evidence="4" type="ORF">NSK11_contig00018-0015</name>
</gene>
<dbReference type="Pfam" id="PF12680">
    <property type="entry name" value="SnoaL_2"/>
    <property type="match status" value="1"/>
</dbReference>
<accession>A0ABC9YQF0</accession>
<dbReference type="SUPFAM" id="SSF54427">
    <property type="entry name" value="NTF2-like"/>
    <property type="match status" value="1"/>
</dbReference>
<evidence type="ECO:0000313" key="5">
    <source>
        <dbReference type="Proteomes" id="UP000037179"/>
    </source>
</evidence>
<dbReference type="RefSeq" id="WP_228102670.1">
    <property type="nucleotide sequence ID" value="NZ_AP028458.1"/>
</dbReference>
<feature type="domain" description="SnoaL-like" evidence="2">
    <location>
        <begin position="33"/>
        <end position="130"/>
    </location>
</feature>
<dbReference type="AlphaFoldDB" id="A0ABC9YQF0"/>
<feature type="region of interest" description="Disordered" evidence="1">
    <location>
        <begin position="1"/>
        <end position="21"/>
    </location>
</feature>
<dbReference type="InterPro" id="IPR037401">
    <property type="entry name" value="SnoaL-like"/>
</dbReference>
<dbReference type="InterPro" id="IPR032710">
    <property type="entry name" value="NTF2-like_dom_sf"/>
</dbReference>
<name>A0ABC9YQF0_9NOCA</name>
<organism evidence="4 5">
    <name type="scientific">Nocardia seriolae</name>
    <dbReference type="NCBI Taxonomy" id="37332"/>
    <lineage>
        <taxon>Bacteria</taxon>
        <taxon>Bacillati</taxon>
        <taxon>Actinomycetota</taxon>
        <taxon>Actinomycetes</taxon>
        <taxon>Mycobacteriales</taxon>
        <taxon>Nocardiaceae</taxon>
        <taxon>Nocardia</taxon>
    </lineage>
</organism>
<keyword evidence="5" id="KW-1185">Reference proteome</keyword>
<proteinExistence type="predicted"/>